<keyword evidence="2" id="KW-0472">Membrane</keyword>
<feature type="compositionally biased region" description="Acidic residues" evidence="1">
    <location>
        <begin position="520"/>
        <end position="533"/>
    </location>
</feature>
<feature type="transmembrane region" description="Helical" evidence="2">
    <location>
        <begin position="73"/>
        <end position="95"/>
    </location>
</feature>
<evidence type="ECO:0000256" key="1">
    <source>
        <dbReference type="SAM" id="MobiDB-lite"/>
    </source>
</evidence>
<dbReference type="STRING" id="930990.A0A067MX64"/>
<keyword evidence="2" id="KW-1133">Transmembrane helix</keyword>
<dbReference type="AlphaFoldDB" id="A0A067MX64"/>
<feature type="region of interest" description="Disordered" evidence="1">
    <location>
        <begin position="298"/>
        <end position="407"/>
    </location>
</feature>
<sequence>MDDDRVIFGSGPGKESFSIPLPSDPYLDYQPHFAFSLPIQILLTGIVLTLVSVLFIHLLFTAKYHWSLAKLNYCLQLAGSVCLLISLGATLTVIMNTTHATSRQWPYMLTYIAVSIPPSNWTDAQKASWYVMESTTSGLAHITHIQFLTLLYPSALEARLIFFLLGPLAIASSGMVFTSMNEVQQVRDLGDAIRNVCNSTLSLLFTAALLIWGVLVKRKQAWRTDGGTAVFGAGALTLAVMSTIVNFILIPEDGLIWLPSMLWAVVLWQNFLGWWWWVGSGMGIDDIEDMLLKEQKRKEARVRRQRRKSNRHNQAHGSGAGSGGGQDGDGDGGNGSASGSRITRWSDSIAARKFSRRRRNTGRHEDEGGIELDALNHPRPASNFGDQQLHRDGHQHQHQDVPRPPPTTITTFTNTSNESSALAFARTVPVLSSLVAWWSQLRQDHLHATKAQALEQVELRRQGGAGGGWGLGDFGVRNRDEVERRIREFDDELRRGRLIDNADGGREGDRDRDRDKHEDEDGIQEEWIEEEVGEGVPGPSRPRRTHFAAPDHEYEHEREHEHEYRRQPVAGPSRHRDALDNPASFGASSHYRADSADGAADAGVGVLGRGARGGENPFNHPPIVPEEAGWSLWWWGPLRRWRLQDRTAY</sequence>
<feature type="compositionally biased region" description="Basic and acidic residues" evidence="1">
    <location>
        <begin position="549"/>
        <end position="566"/>
    </location>
</feature>
<gene>
    <name evidence="3" type="ORF">BOTBODRAFT_27626</name>
</gene>
<feature type="transmembrane region" description="Helical" evidence="2">
    <location>
        <begin position="160"/>
        <end position="180"/>
    </location>
</feature>
<evidence type="ECO:0000313" key="3">
    <source>
        <dbReference type="EMBL" id="KDQ20209.1"/>
    </source>
</evidence>
<feature type="transmembrane region" description="Helical" evidence="2">
    <location>
        <begin position="37"/>
        <end position="61"/>
    </location>
</feature>
<keyword evidence="4" id="KW-1185">Reference proteome</keyword>
<feature type="compositionally biased region" description="Basic and acidic residues" evidence="1">
    <location>
        <begin position="388"/>
        <end position="401"/>
    </location>
</feature>
<protein>
    <submittedName>
        <fullName evidence="3">Uncharacterized protein</fullName>
    </submittedName>
</protein>
<dbReference type="EMBL" id="KL198018">
    <property type="protein sequence ID" value="KDQ20209.1"/>
    <property type="molecule type" value="Genomic_DNA"/>
</dbReference>
<reference evidence="4" key="1">
    <citation type="journal article" date="2014" name="Proc. Natl. Acad. Sci. U.S.A.">
        <title>Extensive sampling of basidiomycete genomes demonstrates inadequacy of the white-rot/brown-rot paradigm for wood decay fungi.</title>
        <authorList>
            <person name="Riley R."/>
            <person name="Salamov A.A."/>
            <person name="Brown D.W."/>
            <person name="Nagy L.G."/>
            <person name="Floudas D."/>
            <person name="Held B.W."/>
            <person name="Levasseur A."/>
            <person name="Lombard V."/>
            <person name="Morin E."/>
            <person name="Otillar R."/>
            <person name="Lindquist E.A."/>
            <person name="Sun H."/>
            <person name="LaButti K.M."/>
            <person name="Schmutz J."/>
            <person name="Jabbour D."/>
            <person name="Luo H."/>
            <person name="Baker S.E."/>
            <person name="Pisabarro A.G."/>
            <person name="Walton J.D."/>
            <person name="Blanchette R.A."/>
            <person name="Henrissat B."/>
            <person name="Martin F."/>
            <person name="Cullen D."/>
            <person name="Hibbett D.S."/>
            <person name="Grigoriev I.V."/>
        </authorList>
    </citation>
    <scope>NUCLEOTIDE SEQUENCE [LARGE SCALE GENOMIC DNA]</scope>
    <source>
        <strain evidence="4">FD-172 SS1</strain>
    </source>
</reference>
<feature type="transmembrane region" description="Helical" evidence="2">
    <location>
        <begin position="192"/>
        <end position="216"/>
    </location>
</feature>
<dbReference type="Proteomes" id="UP000027195">
    <property type="component" value="Unassembled WGS sequence"/>
</dbReference>
<feature type="compositionally biased region" description="Basic residues" evidence="1">
    <location>
        <begin position="298"/>
        <end position="314"/>
    </location>
</feature>
<accession>A0A067MX64</accession>
<feature type="compositionally biased region" description="Gly residues" evidence="1">
    <location>
        <begin position="318"/>
        <end position="336"/>
    </location>
</feature>
<organism evidence="3 4">
    <name type="scientific">Botryobasidium botryosum (strain FD-172 SS1)</name>
    <dbReference type="NCBI Taxonomy" id="930990"/>
    <lineage>
        <taxon>Eukaryota</taxon>
        <taxon>Fungi</taxon>
        <taxon>Dikarya</taxon>
        <taxon>Basidiomycota</taxon>
        <taxon>Agaricomycotina</taxon>
        <taxon>Agaricomycetes</taxon>
        <taxon>Cantharellales</taxon>
        <taxon>Botryobasidiaceae</taxon>
        <taxon>Botryobasidium</taxon>
    </lineage>
</organism>
<proteinExistence type="predicted"/>
<name>A0A067MX64_BOTB1</name>
<feature type="region of interest" description="Disordered" evidence="1">
    <location>
        <begin position="499"/>
        <end position="591"/>
    </location>
</feature>
<feature type="transmembrane region" description="Helical" evidence="2">
    <location>
        <begin position="256"/>
        <end position="277"/>
    </location>
</feature>
<dbReference type="OrthoDB" id="3357304at2759"/>
<feature type="compositionally biased region" description="Basic and acidic residues" evidence="1">
    <location>
        <begin position="499"/>
        <end position="519"/>
    </location>
</feature>
<keyword evidence="2" id="KW-0812">Transmembrane</keyword>
<evidence type="ECO:0000313" key="4">
    <source>
        <dbReference type="Proteomes" id="UP000027195"/>
    </source>
</evidence>
<evidence type="ECO:0000256" key="2">
    <source>
        <dbReference type="SAM" id="Phobius"/>
    </source>
</evidence>
<feature type="transmembrane region" description="Helical" evidence="2">
    <location>
        <begin position="228"/>
        <end position="250"/>
    </location>
</feature>
<dbReference type="HOGENOM" id="CLU_016579_1_1_1"/>
<dbReference type="InParanoid" id="A0A067MX64"/>